<evidence type="ECO:0000313" key="4">
    <source>
        <dbReference type="EMBL" id="SPL72562.1"/>
    </source>
</evidence>
<dbReference type="InParanoid" id="A0A2U3N4G9"/>
<dbReference type="PANTHER" id="PTHR30466">
    <property type="entry name" value="FLAVIN REDUCTASE"/>
    <property type="match status" value="1"/>
</dbReference>
<dbReference type="SUPFAM" id="SSF50475">
    <property type="entry name" value="FMN-binding split barrel"/>
    <property type="match status" value="1"/>
</dbReference>
<evidence type="ECO:0000259" key="3">
    <source>
        <dbReference type="SMART" id="SM00903"/>
    </source>
</evidence>
<evidence type="ECO:0000256" key="1">
    <source>
        <dbReference type="ARBA" id="ARBA00008898"/>
    </source>
</evidence>
<protein>
    <submittedName>
        <fullName evidence="4">p-hydroxyphenylacetate 3-hydroxylase, reductase component</fullName>
        <ecNumber evidence="4">1.5.1.36</ecNumber>
    </submittedName>
</protein>
<dbReference type="Pfam" id="PF01613">
    <property type="entry name" value="Flavin_Reduct"/>
    <property type="match status" value="1"/>
</dbReference>
<name>A0A2U3N4G9_9GAMM</name>
<dbReference type="AlphaFoldDB" id="A0A2U3N4G9"/>
<proteinExistence type="inferred from homology"/>
<gene>
    <name evidence="4" type="primary">C1-hpah_3</name>
    <name evidence="4" type="ORF">KPC_3740</name>
</gene>
<evidence type="ECO:0000313" key="5">
    <source>
        <dbReference type="Proteomes" id="UP000245974"/>
    </source>
</evidence>
<dbReference type="GO" id="GO:0042602">
    <property type="term" value="F:riboflavin reductase (NADPH) activity"/>
    <property type="evidence" value="ECO:0007669"/>
    <property type="project" value="TreeGrafter"/>
</dbReference>
<dbReference type="InterPro" id="IPR012349">
    <property type="entry name" value="Split_barrel_FMN-bd"/>
</dbReference>
<dbReference type="EMBL" id="OOGT01000347">
    <property type="protein sequence ID" value="SPL72562.1"/>
    <property type="molecule type" value="Genomic_DNA"/>
</dbReference>
<reference evidence="5" key="1">
    <citation type="submission" date="2018-03" db="EMBL/GenBank/DDBJ databases">
        <authorList>
            <person name="Blom J."/>
        </authorList>
    </citation>
    <scope>NUCLEOTIDE SEQUENCE [LARGE SCALE GENOMIC DNA]</scope>
    <source>
        <strain evidence="5">KPC-SM-21</strain>
    </source>
</reference>
<accession>A0A2U3N4G9</accession>
<sequence length="181" mass="20440">MGTMNMATNADEKMMEVANVDKKLLRTWLGQYATGVTIVTTVDENGKKVGMTANSFTSVSLEPPLVLWNIAKNATYLKAFCEREYFAINILSEEQHLESNHFSKPAEDKFSGIDSVQELKGLPVLENALTTFICKSYQIHEAGDHFIIVGEIKYCRHNGGRPLVFHNGKYHEANLHRIYKD</sequence>
<dbReference type="Gene3D" id="2.30.110.10">
    <property type="entry name" value="Electron Transport, Fmn-binding Protein, Chain A"/>
    <property type="match status" value="1"/>
</dbReference>
<keyword evidence="2 4" id="KW-0560">Oxidoreductase</keyword>
<organism evidence="4 5">
    <name type="scientific">Acinetobacter stercoris</name>
    <dbReference type="NCBI Taxonomy" id="2126983"/>
    <lineage>
        <taxon>Bacteria</taxon>
        <taxon>Pseudomonadati</taxon>
        <taxon>Pseudomonadota</taxon>
        <taxon>Gammaproteobacteria</taxon>
        <taxon>Moraxellales</taxon>
        <taxon>Moraxellaceae</taxon>
        <taxon>Acinetobacter</taxon>
    </lineage>
</organism>
<dbReference type="GO" id="GO:0010181">
    <property type="term" value="F:FMN binding"/>
    <property type="evidence" value="ECO:0007669"/>
    <property type="project" value="InterPro"/>
</dbReference>
<dbReference type="GO" id="GO:0036382">
    <property type="term" value="F:flavin reductase (NADH) activity"/>
    <property type="evidence" value="ECO:0007669"/>
    <property type="project" value="UniProtKB-EC"/>
</dbReference>
<dbReference type="InterPro" id="IPR050268">
    <property type="entry name" value="NADH-dep_flavin_reductase"/>
</dbReference>
<dbReference type="SMART" id="SM00903">
    <property type="entry name" value="Flavin_Reduct"/>
    <property type="match status" value="1"/>
</dbReference>
<dbReference type="RefSeq" id="WP_228212350.1">
    <property type="nucleotide sequence ID" value="NZ_OOGT01000347.1"/>
</dbReference>
<feature type="domain" description="Flavin reductase like" evidence="3">
    <location>
        <begin position="29"/>
        <end position="172"/>
    </location>
</feature>
<dbReference type="PANTHER" id="PTHR30466:SF11">
    <property type="entry name" value="FLAVIN-DEPENDENT MONOOXYGENASE, REDUCTASE SUBUNIT HSAB"/>
    <property type="match status" value="1"/>
</dbReference>
<keyword evidence="5" id="KW-1185">Reference proteome</keyword>
<comment type="similarity">
    <text evidence="1">Belongs to the non-flavoprotein flavin reductase family.</text>
</comment>
<dbReference type="InterPro" id="IPR002563">
    <property type="entry name" value="Flavin_Rdtase-like_dom"/>
</dbReference>
<evidence type="ECO:0000256" key="2">
    <source>
        <dbReference type="ARBA" id="ARBA00023002"/>
    </source>
</evidence>
<dbReference type="EC" id="1.5.1.36" evidence="4"/>
<dbReference type="Proteomes" id="UP000245974">
    <property type="component" value="Unassembled WGS sequence"/>
</dbReference>